<dbReference type="InterPro" id="IPR044730">
    <property type="entry name" value="RNase_H-like_dom_plant"/>
</dbReference>
<dbReference type="PANTHER" id="PTHR47723:SF24">
    <property type="entry name" value="RNASE H TYPE-1 DOMAIN-CONTAINING PROTEIN"/>
    <property type="match status" value="1"/>
</dbReference>
<sequence length="292" mass="33704">MQMVDGNGEWDWHRLEGLLPREYIERIASLALHGYLISDTASGTDGIWRKIWKLNVPHRVREDMEHVLRQCPTAREVWCKIVPLAERDKFFRVAHREWLRTNIFDVSSAVGGEDWHVRFIITCWLLWKRRCCFVFESVRGGGEDIIAHGNTLVEEARRAFYVNIETGGSVMEEAWRRGHRCVELESDNLEAVRMVNSNSNLLHEQGLVLAIKQWIRHEWRVVVRHIPRGANRVADMLAAKGSRSIDHMPICFATAPDDAVGLVIEEKGRSITERVYPGRLLDFPYDPGGNSR</sequence>
<dbReference type="EMBL" id="JBBPBM010001261">
    <property type="protein sequence ID" value="KAK8485667.1"/>
    <property type="molecule type" value="Genomic_DNA"/>
</dbReference>
<gene>
    <name evidence="2" type="ORF">V6N12_019194</name>
</gene>
<evidence type="ECO:0000313" key="2">
    <source>
        <dbReference type="EMBL" id="KAK8485667.1"/>
    </source>
</evidence>
<name>A0ABR1ZYA8_9ROSI</name>
<dbReference type="Gene3D" id="3.30.420.10">
    <property type="entry name" value="Ribonuclease H-like superfamily/Ribonuclease H"/>
    <property type="match status" value="1"/>
</dbReference>
<dbReference type="InterPro" id="IPR053151">
    <property type="entry name" value="RNase_H-like"/>
</dbReference>
<dbReference type="PANTHER" id="PTHR47723">
    <property type="entry name" value="OS05G0353850 PROTEIN"/>
    <property type="match status" value="1"/>
</dbReference>
<dbReference type="InterPro" id="IPR036397">
    <property type="entry name" value="RNaseH_sf"/>
</dbReference>
<evidence type="ECO:0000313" key="3">
    <source>
        <dbReference type="Proteomes" id="UP001472677"/>
    </source>
</evidence>
<dbReference type="Proteomes" id="UP001472677">
    <property type="component" value="Unassembled WGS sequence"/>
</dbReference>
<dbReference type="Pfam" id="PF13456">
    <property type="entry name" value="RVT_3"/>
    <property type="match status" value="1"/>
</dbReference>
<dbReference type="InterPro" id="IPR002156">
    <property type="entry name" value="RNaseH_domain"/>
</dbReference>
<keyword evidence="3" id="KW-1185">Reference proteome</keyword>
<dbReference type="InterPro" id="IPR012337">
    <property type="entry name" value="RNaseH-like_sf"/>
</dbReference>
<evidence type="ECO:0000259" key="1">
    <source>
        <dbReference type="Pfam" id="PF13456"/>
    </source>
</evidence>
<comment type="caution">
    <text evidence="2">The sequence shown here is derived from an EMBL/GenBank/DDBJ whole genome shotgun (WGS) entry which is preliminary data.</text>
</comment>
<protein>
    <recommendedName>
        <fullName evidence="1">RNase H type-1 domain-containing protein</fullName>
    </recommendedName>
</protein>
<feature type="domain" description="RNase H type-1" evidence="1">
    <location>
        <begin position="171"/>
        <end position="240"/>
    </location>
</feature>
<dbReference type="CDD" id="cd06222">
    <property type="entry name" value="RNase_H_like"/>
    <property type="match status" value="1"/>
</dbReference>
<reference evidence="2 3" key="1">
    <citation type="journal article" date="2024" name="G3 (Bethesda)">
        <title>Genome assembly of Hibiscus sabdariffa L. provides insights into metabolisms of medicinal natural products.</title>
        <authorList>
            <person name="Kim T."/>
        </authorList>
    </citation>
    <scope>NUCLEOTIDE SEQUENCE [LARGE SCALE GENOMIC DNA]</scope>
    <source>
        <strain evidence="2">TK-2024</strain>
        <tissue evidence="2">Old leaves</tissue>
    </source>
</reference>
<dbReference type="SUPFAM" id="SSF53098">
    <property type="entry name" value="Ribonuclease H-like"/>
    <property type="match status" value="1"/>
</dbReference>
<accession>A0ABR1ZYA8</accession>
<proteinExistence type="predicted"/>
<organism evidence="2 3">
    <name type="scientific">Hibiscus sabdariffa</name>
    <name type="common">roselle</name>
    <dbReference type="NCBI Taxonomy" id="183260"/>
    <lineage>
        <taxon>Eukaryota</taxon>
        <taxon>Viridiplantae</taxon>
        <taxon>Streptophyta</taxon>
        <taxon>Embryophyta</taxon>
        <taxon>Tracheophyta</taxon>
        <taxon>Spermatophyta</taxon>
        <taxon>Magnoliopsida</taxon>
        <taxon>eudicotyledons</taxon>
        <taxon>Gunneridae</taxon>
        <taxon>Pentapetalae</taxon>
        <taxon>rosids</taxon>
        <taxon>malvids</taxon>
        <taxon>Malvales</taxon>
        <taxon>Malvaceae</taxon>
        <taxon>Malvoideae</taxon>
        <taxon>Hibiscus</taxon>
    </lineage>
</organism>